<dbReference type="CDD" id="cd02869">
    <property type="entry name" value="PseudoU_synth_RluA_like"/>
    <property type="match status" value="1"/>
</dbReference>
<evidence type="ECO:0000313" key="7">
    <source>
        <dbReference type="Proteomes" id="UP001152797"/>
    </source>
</evidence>
<dbReference type="OrthoDB" id="424794at2759"/>
<comment type="similarity">
    <text evidence="1">Belongs to the pseudouridine synthase RluA family.</text>
</comment>
<dbReference type="InterPro" id="IPR050188">
    <property type="entry name" value="RluA_PseudoU_synthase"/>
</dbReference>
<evidence type="ECO:0000313" key="5">
    <source>
        <dbReference type="EMBL" id="CAL1159057.1"/>
    </source>
</evidence>
<dbReference type="Gene3D" id="3.30.2350.10">
    <property type="entry name" value="Pseudouridine synthase"/>
    <property type="match status" value="1"/>
</dbReference>
<proteinExistence type="inferred from homology"/>
<dbReference type="GO" id="GO:0003723">
    <property type="term" value="F:RNA binding"/>
    <property type="evidence" value="ECO:0007669"/>
    <property type="project" value="InterPro"/>
</dbReference>
<keyword evidence="2" id="KW-0175">Coiled coil</keyword>
<dbReference type="PANTHER" id="PTHR21600:SF87">
    <property type="entry name" value="RNA PSEUDOURIDYLATE SYNTHASE DOMAIN-CONTAINING PROTEIN 1"/>
    <property type="match status" value="1"/>
</dbReference>
<dbReference type="EMBL" id="CAMXCT010003668">
    <property type="protein sequence ID" value="CAI4005682.1"/>
    <property type="molecule type" value="Genomic_DNA"/>
</dbReference>
<reference evidence="4" key="1">
    <citation type="submission" date="2022-10" db="EMBL/GenBank/DDBJ databases">
        <authorList>
            <person name="Chen Y."/>
            <person name="Dougan E. K."/>
            <person name="Chan C."/>
            <person name="Rhodes N."/>
            <person name="Thang M."/>
        </authorList>
    </citation>
    <scope>NUCLEOTIDE SEQUENCE</scope>
</reference>
<comment type="caution">
    <text evidence="4">The sequence shown here is derived from an EMBL/GenBank/DDBJ whole genome shotgun (WGS) entry which is preliminary data.</text>
</comment>
<organism evidence="4">
    <name type="scientific">Cladocopium goreaui</name>
    <dbReference type="NCBI Taxonomy" id="2562237"/>
    <lineage>
        <taxon>Eukaryota</taxon>
        <taxon>Sar</taxon>
        <taxon>Alveolata</taxon>
        <taxon>Dinophyceae</taxon>
        <taxon>Suessiales</taxon>
        <taxon>Symbiodiniaceae</taxon>
        <taxon>Cladocopium</taxon>
    </lineage>
</organism>
<dbReference type="Proteomes" id="UP001152797">
    <property type="component" value="Unassembled WGS sequence"/>
</dbReference>
<sequence>MPLTIAEVKKNLNFIWGKERDLNETYAFEFASSWSCVRSNGGESRRFKLSFDAGSCRLWWGQSYFMDPGDLLQKPEKVQWYRASDPKKNRAAFLWKRLREAKALPEVSRAAPKPSGYPVAASRPVQMAERKGMSWIEKSKKGPSLHSLPEVMLDLDQVLVVYKPPHWKVELPSTSKEDGLYLPSWLREKVTGIDPKLFEVESNPAQSGTGFGPLSHRIDQETSGPLLAARTPAAHKHLRQQFHKTEISKRYVCLVHGRVSQAKGLVDANIRTLRTDATTRSEISASGDWAETQFQVIATYGSAYSLLACDIATGRTHQIRVHMQHLGHPLVSDDKYASEQLEKDRSWCPRLFLHCYHLRFKDTRNKEHLVTCSLPGDLKAALSKLGAASDGHSSDLLFEETSWQREVFRVPLSGWRPGTEVQRCVSALLTGKSEPVLLSEINEDPEVRRLLAKENLTAISREWLGKNYEAFEVLNVHDDASISVRLRAVDEGTQLEQQIEVVRSELEEFQRQKHKAIAQEQYLQAGEIKKRCEAAEAELASLMALVGEEEGKQEGHASIKPVVEAFREDVKDEVLFPSLSSGAVPSHRVARRPKAEEVSAAEGDSSPKIICLKDALLSFLDGREGFIAHINEINNDRGLKEVMAAQPKPMMAINKVWLKQHEEDFSLFRASDNEMYVAKTEALKEQKAARAKAGEAKRQPAYQQVIQKADAAAVPLVYEFSSNRAPEETHGTELWFQKFREALQGSTGHTTSELLAKVPLFATAMGASRPRQQEELLVTFLQNYPQSFKVEKKGFGAERTYLVSLR</sequence>
<dbReference type="EMBL" id="CAMXCT030003668">
    <property type="protein sequence ID" value="CAL4792994.1"/>
    <property type="molecule type" value="Genomic_DNA"/>
</dbReference>
<dbReference type="PANTHER" id="PTHR21600">
    <property type="entry name" value="MITOCHONDRIAL RNA PSEUDOURIDINE SYNTHASE"/>
    <property type="match status" value="1"/>
</dbReference>
<evidence type="ECO:0000313" key="6">
    <source>
        <dbReference type="EMBL" id="CAL4792994.1"/>
    </source>
</evidence>
<name>A0A9P1GAF6_9DINO</name>
<evidence type="ECO:0000256" key="2">
    <source>
        <dbReference type="SAM" id="Coils"/>
    </source>
</evidence>
<evidence type="ECO:0000259" key="3">
    <source>
        <dbReference type="Pfam" id="PF00849"/>
    </source>
</evidence>
<dbReference type="EMBL" id="CAMXCT020003668">
    <property type="protein sequence ID" value="CAL1159057.1"/>
    <property type="molecule type" value="Genomic_DNA"/>
</dbReference>
<dbReference type="AlphaFoldDB" id="A0A9P1GAF6"/>
<feature type="domain" description="Pseudouridine synthase RsuA/RluA-like" evidence="3">
    <location>
        <begin position="158"/>
        <end position="325"/>
    </location>
</feature>
<evidence type="ECO:0000256" key="1">
    <source>
        <dbReference type="ARBA" id="ARBA00010876"/>
    </source>
</evidence>
<reference evidence="5" key="2">
    <citation type="submission" date="2024-04" db="EMBL/GenBank/DDBJ databases">
        <authorList>
            <person name="Chen Y."/>
            <person name="Shah S."/>
            <person name="Dougan E. K."/>
            <person name="Thang M."/>
            <person name="Chan C."/>
        </authorList>
    </citation>
    <scope>NUCLEOTIDE SEQUENCE [LARGE SCALE GENOMIC DNA]</scope>
</reference>
<accession>A0A9P1GAF6</accession>
<dbReference type="InterPro" id="IPR006145">
    <property type="entry name" value="PsdUridine_synth_RsuA/RluA"/>
</dbReference>
<protein>
    <submittedName>
        <fullName evidence="6">Pseudouridine synthase RsuA/RluA-like domain-containing protein</fullName>
    </submittedName>
</protein>
<dbReference type="GO" id="GO:0000455">
    <property type="term" value="P:enzyme-directed rRNA pseudouridine synthesis"/>
    <property type="evidence" value="ECO:0007669"/>
    <property type="project" value="TreeGrafter"/>
</dbReference>
<dbReference type="GO" id="GO:0009982">
    <property type="term" value="F:pseudouridine synthase activity"/>
    <property type="evidence" value="ECO:0007669"/>
    <property type="project" value="InterPro"/>
</dbReference>
<evidence type="ECO:0000313" key="4">
    <source>
        <dbReference type="EMBL" id="CAI4005682.1"/>
    </source>
</evidence>
<gene>
    <name evidence="4" type="ORF">C1SCF055_LOCUS31387</name>
</gene>
<dbReference type="SUPFAM" id="SSF55120">
    <property type="entry name" value="Pseudouridine synthase"/>
    <property type="match status" value="1"/>
</dbReference>
<keyword evidence="7" id="KW-1185">Reference proteome</keyword>
<feature type="coiled-coil region" evidence="2">
    <location>
        <begin position="492"/>
        <end position="552"/>
    </location>
</feature>
<dbReference type="Pfam" id="PF00849">
    <property type="entry name" value="PseudoU_synth_2"/>
    <property type="match status" value="1"/>
</dbReference>
<dbReference type="InterPro" id="IPR020103">
    <property type="entry name" value="PsdUridine_synth_cat_dom_sf"/>
</dbReference>